<dbReference type="GO" id="GO:0004733">
    <property type="term" value="F:pyridoxamine phosphate oxidase activity"/>
    <property type="evidence" value="ECO:0007669"/>
    <property type="project" value="UniProtKB-UniRule"/>
</dbReference>
<evidence type="ECO:0000259" key="8">
    <source>
        <dbReference type="Pfam" id="PF10590"/>
    </source>
</evidence>
<proteinExistence type="inferred from homology"/>
<comment type="pathway">
    <text evidence="6">Cofactor metabolism; pyridoxal 5'-phosphate salvage; pyridoxal 5'-phosphate from pyridoxine 5'-phosphate: step 1/1.</text>
</comment>
<comment type="cofactor">
    <cofactor evidence="6">
        <name>FMN</name>
        <dbReference type="ChEBI" id="CHEBI:58210"/>
    </cofactor>
    <text evidence="6">Binds 1 FMN per subunit.</text>
</comment>
<evidence type="ECO:0000313" key="10">
    <source>
        <dbReference type="EMBL" id="VUF13804.1"/>
    </source>
</evidence>
<feature type="binding site" evidence="6">
    <location>
        <begin position="174"/>
        <end position="175"/>
    </location>
    <ligand>
        <name>FMN</name>
        <dbReference type="ChEBI" id="CHEBI:58210"/>
    </ligand>
</feature>
<keyword evidence="12" id="KW-1185">Reference proteome</keyword>
<feature type="binding site" evidence="6">
    <location>
        <position position="229"/>
    </location>
    <ligand>
        <name>FMN</name>
        <dbReference type="ChEBI" id="CHEBI:58210"/>
    </ligand>
</feature>
<feature type="binding site" evidence="6">
    <location>
        <position position="117"/>
    </location>
    <ligand>
        <name>FMN</name>
        <dbReference type="ChEBI" id="CHEBI:58210"/>
    </ligand>
</feature>
<keyword evidence="3 6" id="KW-0288">FMN</keyword>
<keyword evidence="4 6" id="KW-0560">Oxidoreductase</keyword>
<dbReference type="Pfam" id="PF01243">
    <property type="entry name" value="PNPOx_N"/>
    <property type="match status" value="1"/>
</dbReference>
<comment type="function">
    <text evidence="6">Catalyzes the oxidation of either pyridoxine 5'-phosphate (PNP) or pyridoxamine 5'-phosphate (PMP) into pyridoxal 5'-phosphate (PLP).</text>
</comment>
<dbReference type="GO" id="GO:0010181">
    <property type="term" value="F:FMN binding"/>
    <property type="evidence" value="ECO:0007669"/>
    <property type="project" value="UniProtKB-UniRule"/>
</dbReference>
<dbReference type="Proteomes" id="UP001055303">
    <property type="component" value="Unassembled WGS sequence"/>
</dbReference>
<feature type="binding site" evidence="6">
    <location>
        <position position="157"/>
    </location>
    <ligand>
        <name>substrate</name>
    </ligand>
</feature>
<dbReference type="HAMAP" id="MF_01629">
    <property type="entry name" value="PdxH"/>
    <property type="match status" value="1"/>
</dbReference>
<feature type="binding site" evidence="6">
    <location>
        <begin position="225"/>
        <end position="227"/>
    </location>
    <ligand>
        <name>substrate</name>
    </ligand>
</feature>
<gene>
    <name evidence="10" type="primary">pdxH_2</name>
    <name evidence="6" type="synonym">pdxH</name>
    <name evidence="9" type="synonym">pdxH_3</name>
    <name evidence="9" type="ORF">IFDJLNFL_1483</name>
    <name evidence="10" type="ORF">MTDSW087_03511</name>
</gene>
<feature type="domain" description="Pyridoxine 5'-phosphate oxidase dimerisation C-terminal" evidence="8">
    <location>
        <begin position="206"/>
        <end position="246"/>
    </location>
</feature>
<organism evidence="10 11">
    <name type="scientific">Methylobacterium dankookense</name>
    <dbReference type="NCBI Taxonomy" id="560405"/>
    <lineage>
        <taxon>Bacteria</taxon>
        <taxon>Pseudomonadati</taxon>
        <taxon>Pseudomonadota</taxon>
        <taxon>Alphaproteobacteria</taxon>
        <taxon>Hyphomicrobiales</taxon>
        <taxon>Methylobacteriaceae</taxon>
        <taxon>Methylobacterium</taxon>
    </lineage>
</organism>
<evidence type="ECO:0000313" key="11">
    <source>
        <dbReference type="Proteomes" id="UP000401717"/>
    </source>
</evidence>
<dbReference type="AlphaFoldDB" id="A0A564G116"/>
<comment type="catalytic activity">
    <reaction evidence="6">
        <text>pyridoxamine 5'-phosphate + O2 + H2O = pyridoxal 5'-phosphate + H2O2 + NH4(+)</text>
        <dbReference type="Rhea" id="RHEA:15817"/>
        <dbReference type="ChEBI" id="CHEBI:15377"/>
        <dbReference type="ChEBI" id="CHEBI:15379"/>
        <dbReference type="ChEBI" id="CHEBI:16240"/>
        <dbReference type="ChEBI" id="CHEBI:28938"/>
        <dbReference type="ChEBI" id="CHEBI:58451"/>
        <dbReference type="ChEBI" id="CHEBI:597326"/>
        <dbReference type="EC" id="1.4.3.5"/>
    </reaction>
</comment>
<dbReference type="InterPro" id="IPR011576">
    <property type="entry name" value="Pyridox_Oxase_N"/>
</dbReference>
<evidence type="ECO:0000259" key="7">
    <source>
        <dbReference type="Pfam" id="PF01243"/>
    </source>
</evidence>
<sequence>MTCIKAGAVEAVHQHPNQRRDVPPRGMVMTEILAATVADGEGHGSARDGADDFTCRADPWELFREWMSEAKRTEPNDPHAMALATTGADGMPDVRIMLLKSYDERGFVFFTNDRSAKGAELGQNAQAAIVLHWKSLRRQVRARGAVAPVSPEESDAYFASRPRESRVGAVASRQSQPLADRATLLREVDAVASRSDGKPVPRPAHWRGFRIIPVAFEFWQDRAYRLHDRVRFASDGALWTRTRLYP</sequence>
<evidence type="ECO:0000256" key="4">
    <source>
        <dbReference type="ARBA" id="ARBA00023002"/>
    </source>
</evidence>
<dbReference type="NCBIfam" id="TIGR00558">
    <property type="entry name" value="pdxH"/>
    <property type="match status" value="1"/>
</dbReference>
<dbReference type="Proteomes" id="UP000401717">
    <property type="component" value="Unassembled WGS sequence"/>
</dbReference>
<dbReference type="PROSITE" id="PS01064">
    <property type="entry name" value="PYRIDOX_OXIDASE"/>
    <property type="match status" value="1"/>
</dbReference>
<dbReference type="PANTHER" id="PTHR10851:SF0">
    <property type="entry name" value="PYRIDOXINE-5'-PHOSPHATE OXIDASE"/>
    <property type="match status" value="1"/>
</dbReference>
<dbReference type="Pfam" id="PF10590">
    <property type="entry name" value="PNP_phzG_C"/>
    <property type="match status" value="1"/>
</dbReference>
<dbReference type="GO" id="GO:0008615">
    <property type="term" value="P:pyridoxine biosynthetic process"/>
    <property type="evidence" value="ECO:0007669"/>
    <property type="project" value="UniProtKB-UniRule"/>
</dbReference>
<comment type="similarity">
    <text evidence="1 6">Belongs to the pyridoxamine 5'-phosphate oxidase family.</text>
</comment>
<feature type="binding site" evidence="6">
    <location>
        <begin position="110"/>
        <end position="111"/>
    </location>
    <ligand>
        <name>FMN</name>
        <dbReference type="ChEBI" id="CHEBI:58210"/>
    </ligand>
</feature>
<evidence type="ECO:0000313" key="12">
    <source>
        <dbReference type="Proteomes" id="UP001055303"/>
    </source>
</evidence>
<evidence type="ECO:0000256" key="6">
    <source>
        <dbReference type="HAMAP-Rule" id="MF_01629"/>
    </source>
</evidence>
<name>A0A564G116_9HYPH</name>
<dbReference type="InterPro" id="IPR019740">
    <property type="entry name" value="Pyridox_Oxase_CS"/>
</dbReference>
<reference evidence="9" key="2">
    <citation type="journal article" date="2021" name="Front. Microbiol.">
        <title>Comprehensive Comparative Genomics and Phenotyping of Methylobacterium Species.</title>
        <authorList>
            <person name="Alessa O."/>
            <person name="Ogura Y."/>
            <person name="Fujitani Y."/>
            <person name="Takami H."/>
            <person name="Hayashi T."/>
            <person name="Sahin N."/>
            <person name="Tani A."/>
        </authorList>
    </citation>
    <scope>NUCLEOTIDE SEQUENCE</scope>
    <source>
        <strain evidence="9">DSM 22415</strain>
    </source>
</reference>
<keyword evidence="5 6" id="KW-0664">Pyridoxine biosynthesis</keyword>
<dbReference type="PANTHER" id="PTHR10851">
    <property type="entry name" value="PYRIDOXINE-5-PHOSPHATE OXIDASE"/>
    <property type="match status" value="1"/>
</dbReference>
<dbReference type="EC" id="1.4.3.5" evidence="6"/>
<reference evidence="9" key="3">
    <citation type="submission" date="2021-08" db="EMBL/GenBank/DDBJ databases">
        <authorList>
            <person name="Tani A."/>
            <person name="Ola A."/>
            <person name="Ogura Y."/>
            <person name="Katsura K."/>
            <person name="Hayashi T."/>
        </authorList>
    </citation>
    <scope>NUCLEOTIDE SEQUENCE</scope>
    <source>
        <strain evidence="9">DSM 22415</strain>
    </source>
</reference>
<feature type="binding site" evidence="6">
    <location>
        <position position="161"/>
    </location>
    <ligand>
        <name>substrate</name>
    </ligand>
</feature>
<evidence type="ECO:0000313" key="9">
    <source>
        <dbReference type="EMBL" id="GJD55596.1"/>
    </source>
</evidence>
<feature type="binding site" evidence="6">
    <location>
        <position position="219"/>
    </location>
    <ligand>
        <name>FMN</name>
        <dbReference type="ChEBI" id="CHEBI:58210"/>
    </ligand>
</feature>
<evidence type="ECO:0000256" key="1">
    <source>
        <dbReference type="ARBA" id="ARBA00007301"/>
    </source>
</evidence>
<dbReference type="InterPro" id="IPR012349">
    <property type="entry name" value="Split_barrel_FMN-bd"/>
</dbReference>
<dbReference type="SUPFAM" id="SSF50475">
    <property type="entry name" value="FMN-binding split barrel"/>
    <property type="match status" value="1"/>
</dbReference>
<reference evidence="10 11" key="1">
    <citation type="submission" date="2019-06" db="EMBL/GenBank/DDBJ databases">
        <authorList>
            <person name="Rodrigo-Torres L."/>
            <person name="Arahal R. D."/>
            <person name="Lucena T."/>
        </authorList>
    </citation>
    <scope>NUCLEOTIDE SEQUENCE [LARGE SCALE GENOMIC DNA]</scope>
    <source>
        <strain evidence="10 11">SW08-7</strain>
    </source>
</reference>
<evidence type="ECO:0000256" key="5">
    <source>
        <dbReference type="ARBA" id="ARBA00023096"/>
    </source>
</evidence>
<feature type="domain" description="Pyridoxamine 5'-phosphate oxidase N-terminal" evidence="7">
    <location>
        <begin position="68"/>
        <end position="192"/>
    </location>
</feature>
<feature type="binding site" evidence="6">
    <location>
        <position position="165"/>
    </location>
    <ligand>
        <name>substrate</name>
    </ligand>
</feature>
<keyword evidence="2 6" id="KW-0285">Flavoprotein</keyword>
<protein>
    <recommendedName>
        <fullName evidence="6">Pyridoxine/pyridoxamine 5'-phosphate oxidase</fullName>
        <ecNumber evidence="6">1.4.3.5</ecNumber>
    </recommendedName>
    <alternativeName>
        <fullName evidence="6">PNP/PMP oxidase</fullName>
        <shortName evidence="6">PNPOx</shortName>
    </alternativeName>
    <alternativeName>
        <fullName evidence="6">Pyridoxal 5'-phosphate synthase</fullName>
    </alternativeName>
</protein>
<dbReference type="NCBIfam" id="NF004231">
    <property type="entry name" value="PRK05679.1"/>
    <property type="match status" value="1"/>
</dbReference>
<feature type="binding site" evidence="6">
    <location>
        <begin position="95"/>
        <end position="100"/>
    </location>
    <ligand>
        <name>FMN</name>
        <dbReference type="ChEBI" id="CHEBI:58210"/>
    </ligand>
</feature>
<dbReference type="EMBL" id="CABFVH010000024">
    <property type="protein sequence ID" value="VUF13804.1"/>
    <property type="molecule type" value="Genomic_DNA"/>
</dbReference>
<comment type="pathway">
    <text evidence="6">Cofactor metabolism; pyridoxal 5'-phosphate salvage; pyridoxal 5'-phosphate from pyridoxamine 5'-phosphate: step 1/1.</text>
</comment>
<dbReference type="UniPathway" id="UPA01068">
    <property type="reaction ID" value="UER00304"/>
</dbReference>
<comment type="caution">
    <text evidence="6">Lacks conserved residue(s) required for the propagation of feature annotation.</text>
</comment>
<evidence type="ECO:0000256" key="2">
    <source>
        <dbReference type="ARBA" id="ARBA00022630"/>
    </source>
</evidence>
<dbReference type="InterPro" id="IPR019576">
    <property type="entry name" value="Pyridoxamine_oxidase_dimer_C"/>
</dbReference>
<comment type="catalytic activity">
    <reaction evidence="6">
        <text>pyridoxine 5'-phosphate + O2 = pyridoxal 5'-phosphate + H2O2</text>
        <dbReference type="Rhea" id="RHEA:15149"/>
        <dbReference type="ChEBI" id="CHEBI:15379"/>
        <dbReference type="ChEBI" id="CHEBI:16240"/>
        <dbReference type="ChEBI" id="CHEBI:58589"/>
        <dbReference type="ChEBI" id="CHEBI:597326"/>
        <dbReference type="EC" id="1.4.3.5"/>
    </reaction>
</comment>
<evidence type="ECO:0000256" key="3">
    <source>
        <dbReference type="ARBA" id="ARBA00022643"/>
    </source>
</evidence>
<accession>A0A564G116</accession>
<dbReference type="InterPro" id="IPR000659">
    <property type="entry name" value="Pyridox_Oxase"/>
</dbReference>
<feature type="binding site" evidence="6">
    <location>
        <position position="100"/>
    </location>
    <ligand>
        <name>substrate</name>
    </ligand>
</feature>
<dbReference type="EMBL" id="BPQI01000033">
    <property type="protein sequence ID" value="GJD55596.1"/>
    <property type="molecule type" value="Genomic_DNA"/>
</dbReference>
<comment type="subunit">
    <text evidence="6">Homodimer.</text>
</comment>
<dbReference type="Gene3D" id="2.30.110.10">
    <property type="entry name" value="Electron Transport, Fmn-binding Protein, Chain A"/>
    <property type="match status" value="1"/>
</dbReference>
<feature type="binding site" evidence="6">
    <location>
        <position position="139"/>
    </location>
    <ligand>
        <name>FMN</name>
        <dbReference type="ChEBI" id="CHEBI:58210"/>
    </ligand>
</feature>